<dbReference type="Proteomes" id="UP001151699">
    <property type="component" value="Unassembled WGS sequence"/>
</dbReference>
<dbReference type="InterPro" id="IPR036188">
    <property type="entry name" value="FAD/NAD-bd_sf"/>
</dbReference>
<dbReference type="Pfam" id="PF01593">
    <property type="entry name" value="Amino_oxidase"/>
    <property type="match status" value="1"/>
</dbReference>
<feature type="non-terminal residue" evidence="2">
    <location>
        <position position="1"/>
    </location>
</feature>
<comment type="caution">
    <text evidence="2">The sequence shown here is derived from an EMBL/GenBank/DDBJ whole genome shotgun (WGS) entry which is preliminary data.</text>
</comment>
<organism evidence="2 3">
    <name type="scientific">Pseudolycoriella hygida</name>
    <dbReference type="NCBI Taxonomy" id="35572"/>
    <lineage>
        <taxon>Eukaryota</taxon>
        <taxon>Metazoa</taxon>
        <taxon>Ecdysozoa</taxon>
        <taxon>Arthropoda</taxon>
        <taxon>Hexapoda</taxon>
        <taxon>Insecta</taxon>
        <taxon>Pterygota</taxon>
        <taxon>Neoptera</taxon>
        <taxon>Endopterygota</taxon>
        <taxon>Diptera</taxon>
        <taxon>Nematocera</taxon>
        <taxon>Sciaroidea</taxon>
        <taxon>Sciaridae</taxon>
        <taxon>Pseudolycoriella</taxon>
    </lineage>
</organism>
<dbReference type="InterPro" id="IPR002937">
    <property type="entry name" value="Amino_oxidase"/>
</dbReference>
<dbReference type="Gene3D" id="3.50.50.60">
    <property type="entry name" value="FAD/NAD(P)-binding domain"/>
    <property type="match status" value="1"/>
</dbReference>
<dbReference type="SUPFAM" id="SSF54373">
    <property type="entry name" value="FAD-linked reductases, C-terminal domain"/>
    <property type="match status" value="1"/>
</dbReference>
<evidence type="ECO:0000313" key="2">
    <source>
        <dbReference type="EMBL" id="KAJ6618780.1"/>
    </source>
</evidence>
<dbReference type="OrthoDB" id="5046242at2759"/>
<dbReference type="InterPro" id="IPR050281">
    <property type="entry name" value="Flavin_monoamine_oxidase"/>
</dbReference>
<dbReference type="EMBL" id="WJQU01004162">
    <property type="protein sequence ID" value="KAJ6618780.1"/>
    <property type="molecule type" value="Genomic_DNA"/>
</dbReference>
<keyword evidence="3" id="KW-1185">Reference proteome</keyword>
<name>A0A9Q0MID3_9DIPT</name>
<dbReference type="PANTHER" id="PTHR10742:SF398">
    <property type="entry name" value="AMINE OXIDASE DOMAIN-CONTAINING PROTEIN-RELATED"/>
    <property type="match status" value="1"/>
</dbReference>
<feature type="domain" description="Amine oxidase" evidence="1">
    <location>
        <begin position="7"/>
        <end position="460"/>
    </location>
</feature>
<dbReference type="Gene3D" id="3.90.660.10">
    <property type="match status" value="1"/>
</dbReference>
<dbReference type="GO" id="GO:0046592">
    <property type="term" value="F:polyamine oxidase activity"/>
    <property type="evidence" value="ECO:0007669"/>
    <property type="project" value="TreeGrafter"/>
</dbReference>
<dbReference type="AlphaFoldDB" id="A0A9Q0MID3"/>
<sequence length="470" mass="53428">IIGAGASGIACGTKLMSNGFRNIVILEGENRIGGRIHTIPFGKNVVDLGAQWCHGQVDNVVHELGSKFNVFASNTAKYDGSKFYQSDGTELSSEIGDKLMALVISIVEAYKDEMRKYQGSLGNFVFEKYQAALRTDQFKNIDANVCQQFLDFFHKYENSIEGSDTWFETSCKGYCEYWDCDGDRLLNWKDKGYRTVFDLLMKKIPKLEDAIPIEEKIWFNKTVTNINWRHTSEPAVTVQCSDGTIIDGDHVVVTVSLGVLKERHLQLFNPTLPPKKVSAIEGLVLGTVNKIYVEFDKPFWEKDWEGFSLLWKESDLSRIRQLEHNWLEHVFGFYVVDFQPNVLCGWISGPNARRMELATDEDVRSGVTMLLRMFLKNVTVPDPIAVKRTQWYSNPHFRGSYTFRSLKSEILNVGPADLAEPITNSQGKAIVQFAGEATHDHYYSTVHGAIESGWREAKRIVDLYKKKSQL</sequence>
<accession>A0A9Q0MID3</accession>
<gene>
    <name evidence="2" type="primary">Paox_2</name>
    <name evidence="2" type="ORF">Bhyg_17841</name>
</gene>
<reference evidence="2" key="1">
    <citation type="submission" date="2022-07" db="EMBL/GenBank/DDBJ databases">
        <authorList>
            <person name="Trinca V."/>
            <person name="Uliana J.V.C."/>
            <person name="Torres T.T."/>
            <person name="Ward R.J."/>
            <person name="Monesi N."/>
        </authorList>
    </citation>
    <scope>NUCLEOTIDE SEQUENCE</scope>
    <source>
        <strain evidence="2">HSMRA1968</strain>
        <tissue evidence="2">Whole embryos</tissue>
    </source>
</reference>
<protein>
    <submittedName>
        <fullName evidence="2">Peroxisomal N(1)-acetyl-spermine/spermidine oxidase</fullName>
    </submittedName>
</protein>
<evidence type="ECO:0000259" key="1">
    <source>
        <dbReference type="Pfam" id="PF01593"/>
    </source>
</evidence>
<dbReference type="PANTHER" id="PTHR10742">
    <property type="entry name" value="FLAVIN MONOAMINE OXIDASE"/>
    <property type="match status" value="1"/>
</dbReference>
<dbReference type="SUPFAM" id="SSF51905">
    <property type="entry name" value="FAD/NAD(P)-binding domain"/>
    <property type="match status" value="1"/>
</dbReference>
<proteinExistence type="predicted"/>
<evidence type="ECO:0000313" key="3">
    <source>
        <dbReference type="Proteomes" id="UP001151699"/>
    </source>
</evidence>